<keyword evidence="1" id="KW-0812">Transmembrane</keyword>
<reference evidence="3" key="1">
    <citation type="submission" date="2015-06" db="EMBL/GenBank/DDBJ databases">
        <title>Expansion of signal transduction pathways in fungi by whole-genome duplication.</title>
        <authorList>
            <consortium name="DOE Joint Genome Institute"/>
            <person name="Corrochano L.M."/>
            <person name="Kuo A."/>
            <person name="Marcet-Houben M."/>
            <person name="Polaino S."/>
            <person name="Salamov A."/>
            <person name="Villalobos J.M."/>
            <person name="Alvarez M.I."/>
            <person name="Avalos J."/>
            <person name="Benito E.P."/>
            <person name="Benoit I."/>
            <person name="Burger G."/>
            <person name="Camino L.P."/>
            <person name="Canovas D."/>
            <person name="Cerda-Olmedo E."/>
            <person name="Cheng J.-F."/>
            <person name="Dominguez A."/>
            <person name="Elias M."/>
            <person name="Eslava A.P."/>
            <person name="Glaser F."/>
            <person name="Grimwood J."/>
            <person name="Gutierrez G."/>
            <person name="Heitman J."/>
            <person name="Henrissat B."/>
            <person name="Iturriaga E.A."/>
            <person name="Lang B.F."/>
            <person name="Lavin J.L."/>
            <person name="Lee S."/>
            <person name="Li W."/>
            <person name="Lindquist E."/>
            <person name="Lopez-Garcia S."/>
            <person name="Luque E.M."/>
            <person name="Marcos A.T."/>
            <person name="Martin J."/>
            <person name="McCluskey K."/>
            <person name="Medina H.R."/>
            <person name="Miralles-Duran A."/>
            <person name="Miyazaki A."/>
            <person name="Munoz-Torres E."/>
            <person name="Oguiza J.A."/>
            <person name="Ohm R."/>
            <person name="Olmedo M."/>
            <person name="Orejas M."/>
            <person name="Ortiz-Castellanos L."/>
            <person name="Pisabarro A.G."/>
            <person name="Rodriguez-Romero J."/>
            <person name="Ruiz-Herrera J."/>
            <person name="Ruiz-Vazquez R."/>
            <person name="Sanz C."/>
            <person name="Schackwitz W."/>
            <person name="Schmutz J."/>
            <person name="Shahriari M."/>
            <person name="Shelest E."/>
            <person name="Silva-Franco F."/>
            <person name="Soanes D."/>
            <person name="Syed K."/>
            <person name="Tagua V.G."/>
            <person name="Talbot N.J."/>
            <person name="Thon M."/>
            <person name="De vries R.P."/>
            <person name="Wiebenga A."/>
            <person name="Yadav J.S."/>
            <person name="Braun E.L."/>
            <person name="Baker S."/>
            <person name="Garre V."/>
            <person name="Horwitz B."/>
            <person name="Torres-Martinez S."/>
            <person name="Idnurm A."/>
            <person name="Herrera-Estrella A."/>
            <person name="Gabaldon T."/>
            <person name="Grigoriev I.V."/>
        </authorList>
    </citation>
    <scope>NUCLEOTIDE SEQUENCE [LARGE SCALE GENOMIC DNA]</scope>
    <source>
        <strain evidence="3">NRRL 1555(-)</strain>
    </source>
</reference>
<dbReference type="InParanoid" id="A0A167KBB4"/>
<evidence type="ECO:0000313" key="2">
    <source>
        <dbReference type="EMBL" id="OAD67675.1"/>
    </source>
</evidence>
<dbReference type="Proteomes" id="UP000077315">
    <property type="component" value="Unassembled WGS sequence"/>
</dbReference>
<dbReference type="RefSeq" id="XP_018285715.1">
    <property type="nucleotide sequence ID" value="XM_018437168.1"/>
</dbReference>
<evidence type="ECO:0000313" key="3">
    <source>
        <dbReference type="Proteomes" id="UP000077315"/>
    </source>
</evidence>
<keyword evidence="1" id="KW-1133">Transmembrane helix</keyword>
<dbReference type="EMBL" id="KV440998">
    <property type="protein sequence ID" value="OAD67675.1"/>
    <property type="molecule type" value="Genomic_DNA"/>
</dbReference>
<feature type="transmembrane region" description="Helical" evidence="1">
    <location>
        <begin position="86"/>
        <end position="110"/>
    </location>
</feature>
<gene>
    <name evidence="2" type="ORF">PHYBLDRAFT_174002</name>
</gene>
<dbReference type="AlphaFoldDB" id="A0A167KBB4"/>
<keyword evidence="1" id="KW-0472">Membrane</keyword>
<sequence>MKAANEVLRRRGRLLDEYIFGTVKMQFNLYVIYILYEIDDDFVMLISCCGHLNISIYEYKASIPTTTIKSYAKSIDIIYLSFKKKVCFNLICTFTYINPSIFLFPVYLIYSHEDCFMLYMSDDIIKLRLSKDQLPDKSQLKQAGVKKLKAWLTLWSANH</sequence>
<evidence type="ECO:0000256" key="1">
    <source>
        <dbReference type="SAM" id="Phobius"/>
    </source>
</evidence>
<organism evidence="2 3">
    <name type="scientific">Phycomyces blakesleeanus (strain ATCC 8743b / DSM 1359 / FGSC 10004 / NBRC 33097 / NRRL 1555)</name>
    <dbReference type="NCBI Taxonomy" id="763407"/>
    <lineage>
        <taxon>Eukaryota</taxon>
        <taxon>Fungi</taxon>
        <taxon>Fungi incertae sedis</taxon>
        <taxon>Mucoromycota</taxon>
        <taxon>Mucoromycotina</taxon>
        <taxon>Mucoromycetes</taxon>
        <taxon>Mucorales</taxon>
        <taxon>Phycomycetaceae</taxon>
        <taxon>Phycomyces</taxon>
    </lineage>
</organism>
<accession>A0A167KBB4</accession>
<dbReference type="GeneID" id="28998074"/>
<keyword evidence="3" id="KW-1185">Reference proteome</keyword>
<protein>
    <submittedName>
        <fullName evidence="2">Uncharacterized protein</fullName>
    </submittedName>
</protein>
<name>A0A167KBB4_PHYB8</name>
<dbReference type="VEuPathDB" id="FungiDB:PHYBLDRAFT_174002"/>
<proteinExistence type="predicted"/>